<feature type="compositionally biased region" description="Low complexity" evidence="1">
    <location>
        <begin position="477"/>
        <end position="493"/>
    </location>
</feature>
<evidence type="ECO:0000313" key="3">
    <source>
        <dbReference type="Proteomes" id="UP000521943"/>
    </source>
</evidence>
<evidence type="ECO:0000256" key="1">
    <source>
        <dbReference type="SAM" id="MobiDB-lite"/>
    </source>
</evidence>
<reference evidence="2 3" key="1">
    <citation type="submission" date="2020-07" db="EMBL/GenBank/DDBJ databases">
        <title>Comparative genomics of pyrophilous fungi reveals a link between fire events and developmental genes.</title>
        <authorList>
            <consortium name="DOE Joint Genome Institute"/>
            <person name="Steindorff A.S."/>
            <person name="Carver A."/>
            <person name="Calhoun S."/>
            <person name="Stillman K."/>
            <person name="Liu H."/>
            <person name="Lipzen A."/>
            <person name="Pangilinan J."/>
            <person name="Labutti K."/>
            <person name="Bruns T.D."/>
            <person name="Grigoriev I.V."/>
        </authorList>
    </citation>
    <scope>NUCLEOTIDE SEQUENCE [LARGE SCALE GENOMIC DNA]</scope>
    <source>
        <strain evidence="2 3">CBS 144469</strain>
    </source>
</reference>
<protein>
    <submittedName>
        <fullName evidence="2">Uncharacterized protein</fullName>
    </submittedName>
</protein>
<organism evidence="2 3">
    <name type="scientific">Ephemerocybe angulata</name>
    <dbReference type="NCBI Taxonomy" id="980116"/>
    <lineage>
        <taxon>Eukaryota</taxon>
        <taxon>Fungi</taxon>
        <taxon>Dikarya</taxon>
        <taxon>Basidiomycota</taxon>
        <taxon>Agaricomycotina</taxon>
        <taxon>Agaricomycetes</taxon>
        <taxon>Agaricomycetidae</taxon>
        <taxon>Agaricales</taxon>
        <taxon>Agaricineae</taxon>
        <taxon>Psathyrellaceae</taxon>
        <taxon>Ephemerocybe</taxon>
    </lineage>
</organism>
<dbReference type="AlphaFoldDB" id="A0A8H6HTU2"/>
<evidence type="ECO:0000313" key="2">
    <source>
        <dbReference type="EMBL" id="KAF6753099.1"/>
    </source>
</evidence>
<dbReference type="OrthoDB" id="3159295at2759"/>
<feature type="region of interest" description="Disordered" evidence="1">
    <location>
        <begin position="466"/>
        <end position="506"/>
    </location>
</feature>
<feature type="compositionally biased region" description="Basic and acidic residues" evidence="1">
    <location>
        <begin position="466"/>
        <end position="475"/>
    </location>
</feature>
<keyword evidence="3" id="KW-1185">Reference proteome</keyword>
<dbReference type="EMBL" id="JACGCI010000041">
    <property type="protein sequence ID" value="KAF6753099.1"/>
    <property type="molecule type" value="Genomic_DNA"/>
</dbReference>
<gene>
    <name evidence="2" type="ORF">DFP72DRAFT_1046892</name>
</gene>
<proteinExistence type="predicted"/>
<comment type="caution">
    <text evidence="2">The sequence shown here is derived from an EMBL/GenBank/DDBJ whole genome shotgun (WGS) entry which is preliminary data.</text>
</comment>
<name>A0A8H6HTU2_9AGAR</name>
<accession>A0A8H6HTU2</accession>
<dbReference type="Proteomes" id="UP000521943">
    <property type="component" value="Unassembled WGS sequence"/>
</dbReference>
<sequence>MSGILPTEILGPYERTIRIDTMSSGSSWCMSCITTSLGLGIDVVLLQASSFKAKEIQAGVSSKDLHRFKKILKLIGVCRLPSYRNAYLAPWPPLYTAMLSLGARSGSQTSVISIKDPGSFHGSLILQAPSKPDKKDDRRHPEFPPEILEQVIEFYFEGHAPFSLRLLHDHVKNLRLCSRLFNQTNDIDLQLYTLARSSQDLGERDERRGKERKGGWFCVGPLFGIAHGPTALCDSASMNGIVESSRPGPAPNAQVVLHSLKLFKVTRLPCIDTYLLRAIARAFPNLVSLELECTGRLKRSCCQTCYEDSLTLTVHSPVPRKYRSAEDLAHAFGEALKPLSSLKSIYLGIFLSPEDTIERHALHYEDPPADLSDDEEMDDNLGRLYPDSLAKCEVCLSSNSFQRRYGSLEFLQNQEMRATLRMAQHIKSLENMAWDSCCQGVPVWPKSKVAEDESAQAPHKLELNAEKSGDGHDALDSSQGSVTSSQSFEGSSSTPGASHKRHPSESFKIEFKVTRDIMKNRVRVTQFNLQFPTGRNTYCSNSSHILDAYED</sequence>